<reference evidence="2 3" key="1">
    <citation type="submission" date="2023-05" db="EMBL/GenBank/DDBJ databases">
        <title>Pseudodonghicola sp. nov.</title>
        <authorList>
            <person name="Huang J."/>
        </authorList>
    </citation>
    <scope>NUCLEOTIDE SEQUENCE [LARGE SCALE GENOMIC DNA]</scope>
    <source>
        <strain evidence="2 3">IC7</strain>
    </source>
</reference>
<dbReference type="RefSeq" id="WP_284479350.1">
    <property type="nucleotide sequence ID" value="NZ_JASNJD010000001.1"/>
</dbReference>
<dbReference type="Proteomes" id="UP001243757">
    <property type="component" value="Unassembled WGS sequence"/>
</dbReference>
<organism evidence="2 3">
    <name type="scientific">Pseudodonghicola flavimaris</name>
    <dbReference type="NCBI Taxonomy" id="3050036"/>
    <lineage>
        <taxon>Bacteria</taxon>
        <taxon>Pseudomonadati</taxon>
        <taxon>Pseudomonadota</taxon>
        <taxon>Alphaproteobacteria</taxon>
        <taxon>Rhodobacterales</taxon>
        <taxon>Paracoccaceae</taxon>
        <taxon>Pseudodonghicola</taxon>
    </lineage>
</organism>
<evidence type="ECO:0000313" key="2">
    <source>
        <dbReference type="EMBL" id="MDK3016540.1"/>
    </source>
</evidence>
<keyword evidence="3" id="KW-1185">Reference proteome</keyword>
<sequence>MSKQVRVNIRTTVNAAQIRRERRHGRDYIIVPSATLPDDVVMNDIRYPAEEIEKSFRSLENTPAPLGHPDIEGQFVSASDPEGLARGWVGAWNRNVRRENGRVFLDKVIDVATAKQLEGGKAVLEAIEKGEPIHTSTGLYCMLENAEGDSEARQIARDIQFDHDAILLGEDGAATPDQGVGMMVNSALKDGRKIDVINSAIDEAERELDWAGMHLLSALERRDRASVWERIKSAIMEALPGSSEREPSANQGEAEMADDKQLSELSKKVNALEESLKPDNFAKSFGEAIGNAVKEAMKPVTDHVEAIVANQKADEDAKRATAINSLTKGGQWTEDELKDMPLPALNKLVEKSQPGTAMALNSAFGGAQPQGGGFKLPTGEKEA</sequence>
<protein>
    <recommendedName>
        <fullName evidence="4">DUF2213 domain-containing protein</fullName>
    </recommendedName>
</protein>
<feature type="region of interest" description="Disordered" evidence="1">
    <location>
        <begin position="239"/>
        <end position="261"/>
    </location>
</feature>
<name>A0ABT7EW08_9RHOB</name>
<evidence type="ECO:0000313" key="3">
    <source>
        <dbReference type="Proteomes" id="UP001243757"/>
    </source>
</evidence>
<feature type="region of interest" description="Disordered" evidence="1">
    <location>
        <begin position="359"/>
        <end position="383"/>
    </location>
</feature>
<accession>A0ABT7EW08</accession>
<comment type="caution">
    <text evidence="2">The sequence shown here is derived from an EMBL/GenBank/DDBJ whole genome shotgun (WGS) entry which is preliminary data.</text>
</comment>
<evidence type="ECO:0000256" key="1">
    <source>
        <dbReference type="SAM" id="MobiDB-lite"/>
    </source>
</evidence>
<gene>
    <name evidence="2" type="ORF">QO033_02565</name>
</gene>
<dbReference type="EMBL" id="JASNJD010000001">
    <property type="protein sequence ID" value="MDK3016540.1"/>
    <property type="molecule type" value="Genomic_DNA"/>
</dbReference>
<evidence type="ECO:0008006" key="4">
    <source>
        <dbReference type="Google" id="ProtNLM"/>
    </source>
</evidence>
<proteinExistence type="predicted"/>